<dbReference type="Pfam" id="PF07858">
    <property type="entry name" value="LEH"/>
    <property type="match status" value="1"/>
</dbReference>
<protein>
    <submittedName>
        <fullName evidence="2">Limonene-1,2-epoxide hydrolase family protein</fullName>
    </submittedName>
</protein>
<dbReference type="EMBL" id="BAAATZ010000009">
    <property type="protein sequence ID" value="GAA2725732.1"/>
    <property type="molecule type" value="Genomic_DNA"/>
</dbReference>
<evidence type="ECO:0000259" key="1">
    <source>
        <dbReference type="Pfam" id="PF07858"/>
    </source>
</evidence>
<keyword evidence="2" id="KW-0378">Hydrolase</keyword>
<proteinExistence type="predicted"/>
<sequence>MTDENVKVVRDFLAALEELDLETAGELLGPGVLYQNVPLPPARGKAATLKTLRLMLRYGTGFEARIHEISADGDTVLTVRTDVLESGRWRAEFWVCGTFRVRGGKIVLWRDYFDWGALLLASLRGLVGMLRPRRAGRTARA</sequence>
<dbReference type="InterPro" id="IPR032710">
    <property type="entry name" value="NTF2-like_dom_sf"/>
</dbReference>
<feature type="domain" description="Limonene-1,2-epoxide hydrolase" evidence="1">
    <location>
        <begin position="4"/>
        <end position="124"/>
    </location>
</feature>
<dbReference type="InterPro" id="IPR013100">
    <property type="entry name" value="LEH"/>
</dbReference>
<evidence type="ECO:0000313" key="2">
    <source>
        <dbReference type="EMBL" id="GAA2725732.1"/>
    </source>
</evidence>
<accession>A0ABP6GQN2</accession>
<comment type="caution">
    <text evidence="2">The sequence shown here is derived from an EMBL/GenBank/DDBJ whole genome shotgun (WGS) entry which is preliminary data.</text>
</comment>
<dbReference type="GO" id="GO:0016787">
    <property type="term" value="F:hydrolase activity"/>
    <property type="evidence" value="ECO:0007669"/>
    <property type="project" value="UniProtKB-KW"/>
</dbReference>
<dbReference type="RefSeq" id="WP_344450626.1">
    <property type="nucleotide sequence ID" value="NZ_BAAATZ010000009.1"/>
</dbReference>
<reference evidence="3" key="1">
    <citation type="journal article" date="2019" name="Int. J. Syst. Evol. Microbiol.">
        <title>The Global Catalogue of Microorganisms (GCM) 10K type strain sequencing project: providing services to taxonomists for standard genome sequencing and annotation.</title>
        <authorList>
            <consortium name="The Broad Institute Genomics Platform"/>
            <consortium name="The Broad Institute Genome Sequencing Center for Infectious Disease"/>
            <person name="Wu L."/>
            <person name="Ma J."/>
        </authorList>
    </citation>
    <scope>NUCLEOTIDE SEQUENCE [LARGE SCALE GENOMIC DNA]</scope>
    <source>
        <strain evidence="3">JCM 8201</strain>
    </source>
</reference>
<dbReference type="Gene3D" id="3.10.450.50">
    <property type="match status" value="1"/>
</dbReference>
<gene>
    <name evidence="2" type="ORF">GCM10010439_26380</name>
</gene>
<dbReference type="SUPFAM" id="SSF54427">
    <property type="entry name" value="NTF2-like"/>
    <property type="match status" value="1"/>
</dbReference>
<keyword evidence="3" id="KW-1185">Reference proteome</keyword>
<name>A0ABP6GQN2_9ACTN</name>
<organism evidence="2 3">
    <name type="scientific">Actinocorallia aurantiaca</name>
    <dbReference type="NCBI Taxonomy" id="46204"/>
    <lineage>
        <taxon>Bacteria</taxon>
        <taxon>Bacillati</taxon>
        <taxon>Actinomycetota</taxon>
        <taxon>Actinomycetes</taxon>
        <taxon>Streptosporangiales</taxon>
        <taxon>Thermomonosporaceae</taxon>
        <taxon>Actinocorallia</taxon>
    </lineage>
</organism>
<dbReference type="Proteomes" id="UP001501842">
    <property type="component" value="Unassembled WGS sequence"/>
</dbReference>
<evidence type="ECO:0000313" key="3">
    <source>
        <dbReference type="Proteomes" id="UP001501842"/>
    </source>
</evidence>